<dbReference type="EMBL" id="BMGJ01000001">
    <property type="protein sequence ID" value="GGD51666.1"/>
    <property type="molecule type" value="Genomic_DNA"/>
</dbReference>
<dbReference type="InterPro" id="IPR039564">
    <property type="entry name" value="Peptidase_C39-like"/>
</dbReference>
<feature type="signal peptide" evidence="1">
    <location>
        <begin position="1"/>
        <end position="19"/>
    </location>
</feature>
<dbReference type="RefSeq" id="WP_099034638.1">
    <property type="nucleotide sequence ID" value="NZ_BMGJ01000001.1"/>
</dbReference>
<name>A0ABQ1R020_9ALTE</name>
<dbReference type="Proteomes" id="UP000614272">
    <property type="component" value="Unassembled WGS sequence"/>
</dbReference>
<gene>
    <name evidence="3" type="ORF">GCM10011357_04480</name>
</gene>
<feature type="domain" description="Peptidase C39-like" evidence="2">
    <location>
        <begin position="20"/>
        <end position="55"/>
    </location>
</feature>
<comment type="caution">
    <text evidence="3">The sequence shown here is derived from an EMBL/GenBank/DDBJ whole genome shotgun (WGS) entry which is preliminary data.</text>
</comment>
<evidence type="ECO:0000256" key="1">
    <source>
        <dbReference type="SAM" id="SignalP"/>
    </source>
</evidence>
<evidence type="ECO:0000313" key="3">
    <source>
        <dbReference type="EMBL" id="GGD51666.1"/>
    </source>
</evidence>
<feature type="chain" id="PRO_5045283260" description="Peptidase C39-like domain-containing protein" evidence="1">
    <location>
        <begin position="20"/>
        <end position="63"/>
    </location>
</feature>
<accession>A0ABQ1R020</accession>
<proteinExistence type="predicted"/>
<reference evidence="4" key="1">
    <citation type="journal article" date="2019" name="Int. J. Syst. Evol. Microbiol.">
        <title>The Global Catalogue of Microorganisms (GCM) 10K type strain sequencing project: providing services to taxonomists for standard genome sequencing and annotation.</title>
        <authorList>
            <consortium name="The Broad Institute Genomics Platform"/>
            <consortium name="The Broad Institute Genome Sequencing Center for Infectious Disease"/>
            <person name="Wu L."/>
            <person name="Ma J."/>
        </authorList>
    </citation>
    <scope>NUCLEOTIDE SEQUENCE [LARGE SCALE GENOMIC DNA]</scope>
    <source>
        <strain evidence="4">CGMCC 1.12923</strain>
    </source>
</reference>
<keyword evidence="4" id="KW-1185">Reference proteome</keyword>
<evidence type="ECO:0000259" key="2">
    <source>
        <dbReference type="Pfam" id="PF13529"/>
    </source>
</evidence>
<dbReference type="Pfam" id="PF13529">
    <property type="entry name" value="Peptidase_C39_2"/>
    <property type="match status" value="1"/>
</dbReference>
<keyword evidence="1" id="KW-0732">Signal</keyword>
<protein>
    <recommendedName>
        <fullName evidence="2">Peptidase C39-like domain-containing protein</fullName>
    </recommendedName>
</protein>
<organism evidence="3 4">
    <name type="scientific">Lacimicrobium alkaliphilum</name>
    <dbReference type="NCBI Taxonomy" id="1526571"/>
    <lineage>
        <taxon>Bacteria</taxon>
        <taxon>Pseudomonadati</taxon>
        <taxon>Pseudomonadota</taxon>
        <taxon>Gammaproteobacteria</taxon>
        <taxon>Alteromonadales</taxon>
        <taxon>Alteromonadaceae</taxon>
        <taxon>Lacimicrobium</taxon>
    </lineage>
</organism>
<sequence>MFRAFTLIAAMLLTPLSQAQVPYYSQLDNLHKPDSTCSITSLAMISDYFDLTDPEQLGQRTPD</sequence>
<evidence type="ECO:0000313" key="4">
    <source>
        <dbReference type="Proteomes" id="UP000614272"/>
    </source>
</evidence>